<evidence type="ECO:0008006" key="7">
    <source>
        <dbReference type="Google" id="ProtNLM"/>
    </source>
</evidence>
<proteinExistence type="predicted"/>
<dbReference type="PANTHER" id="PTHR46662:SF110">
    <property type="entry name" value="OS11G0233000 PROTEIN"/>
    <property type="match status" value="1"/>
</dbReference>
<dbReference type="PROSITE" id="PS51450">
    <property type="entry name" value="LRR"/>
    <property type="match status" value="3"/>
</dbReference>
<keyword evidence="6" id="KW-1185">Reference proteome</keyword>
<dbReference type="InterPro" id="IPR032675">
    <property type="entry name" value="LRR_dom_sf"/>
</dbReference>
<protein>
    <recommendedName>
        <fullName evidence="7">Leucine-rich repeat-containing N-terminal plant-type domain-containing protein</fullName>
    </recommendedName>
</protein>
<feature type="domain" description="Leucine-rich repeat-containing N-terminal plant-type" evidence="3">
    <location>
        <begin position="12"/>
        <end position="49"/>
    </location>
</feature>
<dbReference type="Pfam" id="PF12799">
    <property type="entry name" value="LRR_4"/>
    <property type="match status" value="1"/>
</dbReference>
<feature type="domain" description="Zer-1-like leucine-rich repeats region" evidence="4">
    <location>
        <begin position="207"/>
        <end position="306"/>
    </location>
</feature>
<evidence type="ECO:0000313" key="5">
    <source>
        <dbReference type="EMBL" id="KAK3228227.1"/>
    </source>
</evidence>
<evidence type="ECO:0000259" key="3">
    <source>
        <dbReference type="Pfam" id="PF08263"/>
    </source>
</evidence>
<dbReference type="Pfam" id="PF08263">
    <property type="entry name" value="LRRNT_2"/>
    <property type="match status" value="1"/>
</dbReference>
<evidence type="ECO:0000256" key="1">
    <source>
        <dbReference type="ARBA" id="ARBA00022614"/>
    </source>
</evidence>
<dbReference type="Proteomes" id="UP001281410">
    <property type="component" value="Unassembled WGS sequence"/>
</dbReference>
<dbReference type="InterPro" id="IPR013210">
    <property type="entry name" value="LRR_N_plant-typ"/>
</dbReference>
<accession>A0AAE0B1S7</accession>
<reference evidence="5" key="1">
    <citation type="journal article" date="2023" name="Plant J.">
        <title>Genome sequences and population genomics provide insights into the demographic history, inbreeding, and mutation load of two 'living fossil' tree species of Dipteronia.</title>
        <authorList>
            <person name="Feng Y."/>
            <person name="Comes H.P."/>
            <person name="Chen J."/>
            <person name="Zhu S."/>
            <person name="Lu R."/>
            <person name="Zhang X."/>
            <person name="Li P."/>
            <person name="Qiu J."/>
            <person name="Olsen K.M."/>
            <person name="Qiu Y."/>
        </authorList>
    </citation>
    <scope>NUCLEOTIDE SEQUENCE</scope>
    <source>
        <strain evidence="5">NBL</strain>
    </source>
</reference>
<comment type="caution">
    <text evidence="5">The sequence shown here is derived from an EMBL/GenBank/DDBJ whole genome shotgun (WGS) entry which is preliminary data.</text>
</comment>
<dbReference type="EMBL" id="JANJYJ010000002">
    <property type="protein sequence ID" value="KAK3228227.1"/>
    <property type="molecule type" value="Genomic_DNA"/>
</dbReference>
<name>A0AAE0B1S7_9ROSI</name>
<keyword evidence="2" id="KW-0677">Repeat</keyword>
<dbReference type="SUPFAM" id="SSF52058">
    <property type="entry name" value="L domain-like"/>
    <property type="match status" value="1"/>
</dbReference>
<evidence type="ECO:0000256" key="2">
    <source>
        <dbReference type="ARBA" id="ARBA00022737"/>
    </source>
</evidence>
<sequence length="369" mass="41717">MFVSQSSGCWEEERVALLQLTPFFNLQDWVEGDQQNNSDCCQWERVECNNSTGRVITLDLESTRNPELGEWHLNASLFSAFEQLEWLRLWGNSISGFVDNGGLDKPLRLRNLEILDLAYNMFNNDIFLSLNALPSLKFLDLFDNRLNETVDLQGLDSCKNLENLDLSHNQIEKVIFPKGLDKLSTLTKLEFLGLGGNMFNNDILLSINDFPSLIYLDLSDNRLNETADLQGLDSSKNLMDLVLRNNQIEKVVFPKGLDSLNNLSYLDMGFNDIENFIFPKGNDETKGCTGLRKLKTLDLSGLNVINGSSLLQSLGSFPSLKTLYLSSSKFSDSTTNRVIFNPRNSNSLADVLAKQRLWSNGDTVEWGVW</sequence>
<dbReference type="PANTHER" id="PTHR46662">
    <property type="entry name" value="DI-GLUCOSE BINDING PROTEIN WITH LEUCINE-RICH REPEAT DOMAIN-CONTAINING PROTEIN"/>
    <property type="match status" value="1"/>
</dbReference>
<dbReference type="InterPro" id="IPR056845">
    <property type="entry name" value="LRR_Zer-1"/>
</dbReference>
<gene>
    <name evidence="5" type="ORF">Dsin_008089</name>
</gene>
<organism evidence="5 6">
    <name type="scientific">Dipteronia sinensis</name>
    <dbReference type="NCBI Taxonomy" id="43782"/>
    <lineage>
        <taxon>Eukaryota</taxon>
        <taxon>Viridiplantae</taxon>
        <taxon>Streptophyta</taxon>
        <taxon>Embryophyta</taxon>
        <taxon>Tracheophyta</taxon>
        <taxon>Spermatophyta</taxon>
        <taxon>Magnoliopsida</taxon>
        <taxon>eudicotyledons</taxon>
        <taxon>Gunneridae</taxon>
        <taxon>Pentapetalae</taxon>
        <taxon>rosids</taxon>
        <taxon>malvids</taxon>
        <taxon>Sapindales</taxon>
        <taxon>Sapindaceae</taxon>
        <taxon>Hippocastanoideae</taxon>
        <taxon>Acereae</taxon>
        <taxon>Dipteronia</taxon>
    </lineage>
</organism>
<evidence type="ECO:0000313" key="6">
    <source>
        <dbReference type="Proteomes" id="UP001281410"/>
    </source>
</evidence>
<dbReference type="AlphaFoldDB" id="A0AAE0B1S7"/>
<dbReference type="Gene3D" id="3.80.10.10">
    <property type="entry name" value="Ribonuclease Inhibitor"/>
    <property type="match status" value="2"/>
</dbReference>
<dbReference type="InterPro" id="IPR001611">
    <property type="entry name" value="Leu-rich_rpt"/>
</dbReference>
<dbReference type="Pfam" id="PF25013">
    <property type="entry name" value="LRR_Zer-1"/>
    <property type="match status" value="1"/>
</dbReference>
<evidence type="ECO:0000259" key="4">
    <source>
        <dbReference type="Pfam" id="PF25013"/>
    </source>
</evidence>
<dbReference type="InterPro" id="IPR025875">
    <property type="entry name" value="Leu-rich_rpt_4"/>
</dbReference>
<keyword evidence="1" id="KW-0433">Leucine-rich repeat</keyword>